<evidence type="ECO:0000259" key="6">
    <source>
        <dbReference type="PROSITE" id="PS50850"/>
    </source>
</evidence>
<dbReference type="PROSITE" id="PS50850">
    <property type="entry name" value="MFS"/>
    <property type="match status" value="1"/>
</dbReference>
<dbReference type="Pfam" id="PF07690">
    <property type="entry name" value="MFS_1"/>
    <property type="match status" value="1"/>
</dbReference>
<feature type="transmembrane region" description="Helical" evidence="5">
    <location>
        <begin position="204"/>
        <end position="226"/>
    </location>
</feature>
<dbReference type="PANTHER" id="PTHR23508">
    <property type="entry name" value="CARBOXYLIC ACID TRANSPORTER PROTEIN HOMOLOG"/>
    <property type="match status" value="1"/>
</dbReference>
<dbReference type="InterPro" id="IPR036259">
    <property type="entry name" value="MFS_trans_sf"/>
</dbReference>
<accession>A0AAT9GSW7</accession>
<dbReference type="InterPro" id="IPR020846">
    <property type="entry name" value="MFS_dom"/>
</dbReference>
<dbReference type="Gene3D" id="1.20.1250.20">
    <property type="entry name" value="MFS general substrate transporter like domains"/>
    <property type="match status" value="2"/>
</dbReference>
<dbReference type="SUPFAM" id="SSF103473">
    <property type="entry name" value="MFS general substrate transporter"/>
    <property type="match status" value="1"/>
</dbReference>
<feature type="transmembrane region" description="Helical" evidence="5">
    <location>
        <begin position="130"/>
        <end position="152"/>
    </location>
</feature>
<dbReference type="EMBL" id="AP031322">
    <property type="protein sequence ID" value="BFH74009.1"/>
    <property type="molecule type" value="Genomic_DNA"/>
</dbReference>
<dbReference type="GeneID" id="92354902"/>
<feature type="transmembrane region" description="Helical" evidence="5">
    <location>
        <begin position="12"/>
        <end position="32"/>
    </location>
</feature>
<comment type="subcellular location">
    <subcellularLocation>
        <location evidence="1">Membrane</location>
        <topology evidence="1">Multi-pass membrane protein</topology>
    </subcellularLocation>
</comment>
<dbReference type="KEGG" id="sjv:SJAV_19530"/>
<gene>
    <name evidence="7" type="ORF">SJAV_19530</name>
</gene>
<dbReference type="InterPro" id="IPR011701">
    <property type="entry name" value="MFS"/>
</dbReference>
<keyword evidence="4 5" id="KW-0472">Membrane</keyword>
<feature type="transmembrane region" description="Helical" evidence="5">
    <location>
        <begin position="270"/>
        <end position="296"/>
    </location>
</feature>
<feature type="transmembrane region" description="Helical" evidence="5">
    <location>
        <begin position="38"/>
        <end position="61"/>
    </location>
</feature>
<sequence length="393" mass="43304">MKDYIHAVTSSTLAWAGNIYDLVLITYTYPFLHKFFGLTYFELTLLFSLGLIGRVIGASIFGKLADKKGRKIVSLIGTAGYSSFQALFTFSSAFVLMALFRTIEGIFMGAQWTAGTVLAVEKAPKEKIQFVNSIVQAGYALGYALTGVSYYFLSSSLNSITGYYIFMLTGSIPLALVPYIYFKVTESFKPVARQKVRVSEYKDYFIKASLAMSGMFIAYLSVFSIYPDFAYAEHFPPSFIGILMAIANIIQALSYIFFGRISSYVSPFKLIYTGIIGLLIAVFLAMPLFSSFYIIPSMSAGVFLYAFSVGFWPLISGIVASSVPTEIRAFLTGTSYNIGAVSGGVISAIIGEIIVLYGMGRLPYFVDLINFASLAVVFISMYTWPRRIAVKES</sequence>
<evidence type="ECO:0000256" key="1">
    <source>
        <dbReference type="ARBA" id="ARBA00004141"/>
    </source>
</evidence>
<dbReference type="CDD" id="cd17316">
    <property type="entry name" value="MFS_SV2_like"/>
    <property type="match status" value="1"/>
</dbReference>
<keyword evidence="2 5" id="KW-0812">Transmembrane</keyword>
<organism evidence="7">
    <name type="scientific">Sulfurisphaera javensis</name>
    <dbReference type="NCBI Taxonomy" id="2049879"/>
    <lineage>
        <taxon>Archaea</taxon>
        <taxon>Thermoproteota</taxon>
        <taxon>Thermoprotei</taxon>
        <taxon>Sulfolobales</taxon>
        <taxon>Sulfolobaceae</taxon>
        <taxon>Sulfurisphaera</taxon>
    </lineage>
</organism>
<evidence type="ECO:0000256" key="2">
    <source>
        <dbReference type="ARBA" id="ARBA00022692"/>
    </source>
</evidence>
<evidence type="ECO:0000256" key="5">
    <source>
        <dbReference type="SAM" id="Phobius"/>
    </source>
</evidence>
<proteinExistence type="predicted"/>
<reference evidence="7" key="1">
    <citation type="submission" date="2024-03" db="EMBL/GenBank/DDBJ databases">
        <title>Complete genome sequence of Sulfurisphaera javensis strain KD-1.</title>
        <authorList>
            <person name="Sakai H."/>
            <person name="Nur N."/>
            <person name="Suwanto A."/>
            <person name="Kurosawa N."/>
        </authorList>
    </citation>
    <scope>NUCLEOTIDE SEQUENCE</scope>
    <source>
        <strain evidence="7">KD-1</strain>
    </source>
</reference>
<feature type="transmembrane region" description="Helical" evidence="5">
    <location>
        <begin position="364"/>
        <end position="384"/>
    </location>
</feature>
<dbReference type="AlphaFoldDB" id="A0AAT9GSW7"/>
<keyword evidence="3 5" id="KW-1133">Transmembrane helix</keyword>
<feature type="transmembrane region" description="Helical" evidence="5">
    <location>
        <begin position="164"/>
        <end position="184"/>
    </location>
</feature>
<feature type="domain" description="Major facilitator superfamily (MFS) profile" evidence="6">
    <location>
        <begin position="7"/>
        <end position="387"/>
    </location>
</feature>
<evidence type="ECO:0000313" key="7">
    <source>
        <dbReference type="EMBL" id="BFH74009.1"/>
    </source>
</evidence>
<evidence type="ECO:0000256" key="4">
    <source>
        <dbReference type="ARBA" id="ARBA00023136"/>
    </source>
</evidence>
<feature type="transmembrane region" description="Helical" evidence="5">
    <location>
        <begin position="238"/>
        <end position="258"/>
    </location>
</feature>
<feature type="transmembrane region" description="Helical" evidence="5">
    <location>
        <begin position="73"/>
        <end position="100"/>
    </location>
</feature>
<dbReference type="PANTHER" id="PTHR23508:SF10">
    <property type="entry name" value="CARBOXYLIC ACID TRANSPORTER PROTEIN HOMOLOG"/>
    <property type="match status" value="1"/>
</dbReference>
<protein>
    <submittedName>
        <fullName evidence="7">MFS transporter</fullName>
    </submittedName>
</protein>
<dbReference type="GO" id="GO:0046943">
    <property type="term" value="F:carboxylic acid transmembrane transporter activity"/>
    <property type="evidence" value="ECO:0007669"/>
    <property type="project" value="TreeGrafter"/>
</dbReference>
<feature type="transmembrane region" description="Helical" evidence="5">
    <location>
        <begin position="335"/>
        <end position="358"/>
    </location>
</feature>
<name>A0AAT9GSW7_9CREN</name>
<dbReference type="RefSeq" id="WP_369609557.1">
    <property type="nucleotide sequence ID" value="NZ_AP031322.1"/>
</dbReference>
<dbReference type="GO" id="GO:0005886">
    <property type="term" value="C:plasma membrane"/>
    <property type="evidence" value="ECO:0007669"/>
    <property type="project" value="TreeGrafter"/>
</dbReference>
<evidence type="ECO:0000256" key="3">
    <source>
        <dbReference type="ARBA" id="ARBA00022989"/>
    </source>
</evidence>
<feature type="transmembrane region" description="Helical" evidence="5">
    <location>
        <begin position="106"/>
        <end position="123"/>
    </location>
</feature>
<feature type="transmembrane region" description="Helical" evidence="5">
    <location>
        <begin position="302"/>
        <end position="323"/>
    </location>
</feature>